<dbReference type="PANTHER" id="PTHR11795">
    <property type="entry name" value="BRANCHED-CHAIN AMINO ACID TRANSPORT SYSTEM PERMEASE PROTEIN LIVH"/>
    <property type="match status" value="1"/>
</dbReference>
<dbReference type="InterPro" id="IPR001851">
    <property type="entry name" value="ABC_transp_permease"/>
</dbReference>
<keyword evidence="2" id="KW-0813">Transport</keyword>
<dbReference type="InterPro" id="IPR052157">
    <property type="entry name" value="BCAA_transport_permease"/>
</dbReference>
<dbReference type="Pfam" id="PF02653">
    <property type="entry name" value="BPD_transp_2"/>
    <property type="match status" value="1"/>
</dbReference>
<name>A0A090DZF4_MESPL</name>
<comment type="subcellular location">
    <subcellularLocation>
        <location evidence="1">Cell membrane</location>
        <topology evidence="1">Multi-pass membrane protein</topology>
    </subcellularLocation>
</comment>
<keyword evidence="3" id="KW-1003">Cell membrane</keyword>
<evidence type="ECO:0000256" key="7">
    <source>
        <dbReference type="ARBA" id="ARBA00023136"/>
    </source>
</evidence>
<keyword evidence="11" id="KW-1185">Reference proteome</keyword>
<evidence type="ECO:0000256" key="9">
    <source>
        <dbReference type="SAM" id="Phobius"/>
    </source>
</evidence>
<keyword evidence="5" id="KW-0029">Amino-acid transport</keyword>
<feature type="transmembrane region" description="Helical" evidence="9">
    <location>
        <begin position="185"/>
        <end position="207"/>
    </location>
</feature>
<evidence type="ECO:0000256" key="2">
    <source>
        <dbReference type="ARBA" id="ARBA00022448"/>
    </source>
</evidence>
<dbReference type="GO" id="GO:0005886">
    <property type="term" value="C:plasma membrane"/>
    <property type="evidence" value="ECO:0007669"/>
    <property type="project" value="UniProtKB-SubCell"/>
</dbReference>
<dbReference type="EMBL" id="CCMZ01000024">
    <property type="protein sequence ID" value="CDX19840.1"/>
    <property type="molecule type" value="Genomic_DNA"/>
</dbReference>
<evidence type="ECO:0000256" key="5">
    <source>
        <dbReference type="ARBA" id="ARBA00022970"/>
    </source>
</evidence>
<feature type="transmembrane region" description="Helical" evidence="9">
    <location>
        <begin position="129"/>
        <end position="156"/>
    </location>
</feature>
<dbReference type="CDD" id="cd06582">
    <property type="entry name" value="TM_PBP1_LivH_like"/>
    <property type="match status" value="1"/>
</dbReference>
<dbReference type="STRING" id="69974.MPLDJ20_70111"/>
<gene>
    <name evidence="10" type="ORF">MPL3356_300141</name>
</gene>
<evidence type="ECO:0000256" key="1">
    <source>
        <dbReference type="ARBA" id="ARBA00004651"/>
    </source>
</evidence>
<organism evidence="10 11">
    <name type="scientific">Mesorhizobium plurifarium</name>
    <dbReference type="NCBI Taxonomy" id="69974"/>
    <lineage>
        <taxon>Bacteria</taxon>
        <taxon>Pseudomonadati</taxon>
        <taxon>Pseudomonadota</taxon>
        <taxon>Alphaproteobacteria</taxon>
        <taxon>Hyphomicrobiales</taxon>
        <taxon>Phyllobacteriaceae</taxon>
        <taxon>Mesorhizobium</taxon>
    </lineage>
</organism>
<keyword evidence="6 9" id="KW-1133">Transmembrane helix</keyword>
<proteinExistence type="inferred from homology"/>
<evidence type="ECO:0000256" key="8">
    <source>
        <dbReference type="ARBA" id="ARBA00037998"/>
    </source>
</evidence>
<evidence type="ECO:0000313" key="11">
    <source>
        <dbReference type="Proteomes" id="UP000045285"/>
    </source>
</evidence>
<protein>
    <submittedName>
        <fullName evidence="10">Branched-chain amino acid ABC-type transport system, permease component</fullName>
    </submittedName>
</protein>
<keyword evidence="4 9" id="KW-0812">Transmembrane</keyword>
<reference evidence="11" key="1">
    <citation type="submission" date="2014-08" db="EMBL/GenBank/DDBJ databases">
        <authorList>
            <person name="Moulin L."/>
        </authorList>
    </citation>
    <scope>NUCLEOTIDE SEQUENCE [LARGE SCALE GENOMIC DNA]</scope>
</reference>
<evidence type="ECO:0000256" key="4">
    <source>
        <dbReference type="ARBA" id="ARBA00022692"/>
    </source>
</evidence>
<evidence type="ECO:0000256" key="6">
    <source>
        <dbReference type="ARBA" id="ARBA00022989"/>
    </source>
</evidence>
<evidence type="ECO:0000256" key="3">
    <source>
        <dbReference type="ARBA" id="ARBA00022475"/>
    </source>
</evidence>
<sequence>MDIFVQQLVNSLSVASVTILIGIGITLIFGLAGIVNFAHGEFLMVGGMATWFMVGAGMNFFVALVFAGLLVGALGFAAERCLFRFTLNRPMNGFIMSIGLSVILQHAVIRVFNEFQKSITDPVGMVWTIGGVDIIAMRAIVVAITAVVVAITYFGISRSRYGMALRASVSDRDTAELMGIPVRRYVTGVFIYGSLLAGIGGALMISLFPITPFTGSVIIIRGFAVSLIGGLGNVGGAVVGGLVLGLVDGLSAGYGYPEWTDAYSLVVMILILVLRPQGLLGGTLGPKAS</sequence>
<feature type="transmembrane region" description="Helical" evidence="9">
    <location>
        <begin position="262"/>
        <end position="284"/>
    </location>
</feature>
<feature type="transmembrane region" description="Helical" evidence="9">
    <location>
        <begin position="90"/>
        <end position="109"/>
    </location>
</feature>
<feature type="transmembrane region" description="Helical" evidence="9">
    <location>
        <begin position="12"/>
        <end position="39"/>
    </location>
</feature>
<dbReference type="Proteomes" id="UP000045285">
    <property type="component" value="Unassembled WGS sequence"/>
</dbReference>
<evidence type="ECO:0000313" key="10">
    <source>
        <dbReference type="EMBL" id="CDX19840.1"/>
    </source>
</evidence>
<accession>A0A090DZF4</accession>
<feature type="transmembrane region" description="Helical" evidence="9">
    <location>
        <begin position="51"/>
        <end position="78"/>
    </location>
</feature>
<keyword evidence="7 9" id="KW-0472">Membrane</keyword>
<dbReference type="GO" id="GO:0006865">
    <property type="term" value="P:amino acid transport"/>
    <property type="evidence" value="ECO:0007669"/>
    <property type="project" value="UniProtKB-KW"/>
</dbReference>
<dbReference type="GO" id="GO:0022857">
    <property type="term" value="F:transmembrane transporter activity"/>
    <property type="evidence" value="ECO:0007669"/>
    <property type="project" value="InterPro"/>
</dbReference>
<dbReference type="AlphaFoldDB" id="A0A090DZF4"/>
<dbReference type="PANTHER" id="PTHR11795:SF447">
    <property type="entry name" value="ABC TRANSPORTER PERMEASE PROTEIN"/>
    <property type="match status" value="1"/>
</dbReference>
<comment type="similarity">
    <text evidence="8">Belongs to the binding-protein-dependent transport system permease family. LivHM subfamily.</text>
</comment>